<dbReference type="Proteomes" id="UP001361239">
    <property type="component" value="Unassembled WGS sequence"/>
</dbReference>
<dbReference type="EMBL" id="JBBHJZ010000003">
    <property type="protein sequence ID" value="MEJ5977788.1"/>
    <property type="molecule type" value="Genomic_DNA"/>
</dbReference>
<feature type="region of interest" description="Disordered" evidence="1">
    <location>
        <begin position="1"/>
        <end position="53"/>
    </location>
</feature>
<evidence type="ECO:0000313" key="4">
    <source>
        <dbReference type="Proteomes" id="UP001361239"/>
    </source>
</evidence>
<sequence length="85" mass="8915">MEGLGMVQRDLHGGDALPSDDTMAEGSANRDVPTPGVFAKPSRTPPPPAEKPPLEQAEAVVQFVSRAAGPLAMIGVLIGLYFLIF</sequence>
<evidence type="ECO:0000256" key="2">
    <source>
        <dbReference type="SAM" id="Phobius"/>
    </source>
</evidence>
<keyword evidence="2" id="KW-0812">Transmembrane</keyword>
<protein>
    <submittedName>
        <fullName evidence="3">Uncharacterized protein</fullName>
    </submittedName>
</protein>
<gene>
    <name evidence="3" type="ORF">WG901_14155</name>
</gene>
<feature type="transmembrane region" description="Helical" evidence="2">
    <location>
        <begin position="63"/>
        <end position="84"/>
    </location>
</feature>
<keyword evidence="2" id="KW-1133">Transmembrane helix</keyword>
<reference evidence="3 4" key="1">
    <citation type="submission" date="2024-03" db="EMBL/GenBank/DDBJ databases">
        <authorList>
            <person name="Jo J.-H."/>
        </authorList>
    </citation>
    <scope>NUCLEOTIDE SEQUENCE [LARGE SCALE GENOMIC DNA]</scope>
    <source>
        <strain evidence="3 4">PS1R-30</strain>
    </source>
</reference>
<proteinExistence type="predicted"/>
<accession>A0ABU8RXJ0</accession>
<evidence type="ECO:0000256" key="1">
    <source>
        <dbReference type="SAM" id="MobiDB-lite"/>
    </source>
</evidence>
<comment type="caution">
    <text evidence="3">The sequence shown here is derived from an EMBL/GenBank/DDBJ whole genome shotgun (WGS) entry which is preliminary data.</text>
</comment>
<name>A0ABU8RXJ0_9SPHN</name>
<organism evidence="3 4">
    <name type="scientific">Novosphingobium anseongense</name>
    <dbReference type="NCBI Taxonomy" id="3133436"/>
    <lineage>
        <taxon>Bacteria</taxon>
        <taxon>Pseudomonadati</taxon>
        <taxon>Pseudomonadota</taxon>
        <taxon>Alphaproteobacteria</taxon>
        <taxon>Sphingomonadales</taxon>
        <taxon>Sphingomonadaceae</taxon>
        <taxon>Novosphingobium</taxon>
    </lineage>
</organism>
<keyword evidence="2" id="KW-0472">Membrane</keyword>
<evidence type="ECO:0000313" key="3">
    <source>
        <dbReference type="EMBL" id="MEJ5977788.1"/>
    </source>
</evidence>
<dbReference type="RefSeq" id="WP_339587743.1">
    <property type="nucleotide sequence ID" value="NZ_JBBHJZ010000003.1"/>
</dbReference>
<keyword evidence="4" id="KW-1185">Reference proteome</keyword>